<feature type="domain" description="Fluoroacetyl-CoA-specific thioesterase-like" evidence="3">
    <location>
        <begin position="16"/>
        <end position="118"/>
    </location>
</feature>
<sequence>MEELKIGLIKKCKREVKREELADKVGSGVLKVYSTPSMIAFMEYTSEECVNPLLEEGETTVGIAVDIKHIKATLVAKKVECISELIEIDGKKLKFKLTVSDEDGKIGIGNHTRFIVNSKEFMKKIKK</sequence>
<dbReference type="PANTHER" id="PTHR36934">
    <property type="entry name" value="BLR0278 PROTEIN"/>
    <property type="match status" value="1"/>
</dbReference>
<dbReference type="Proteomes" id="UP001321582">
    <property type="component" value="Chromosome"/>
</dbReference>
<dbReference type="EMBL" id="AP027059">
    <property type="protein sequence ID" value="BDU51027.1"/>
    <property type="molecule type" value="Genomic_DNA"/>
</dbReference>
<gene>
    <name evidence="4" type="ORF">HLVA_15960</name>
</gene>
<dbReference type="PANTHER" id="PTHR36934:SF1">
    <property type="entry name" value="THIOESTERASE DOMAIN-CONTAINING PROTEIN"/>
    <property type="match status" value="1"/>
</dbReference>
<dbReference type="RefSeq" id="WP_307903873.1">
    <property type="nucleotide sequence ID" value="NZ_AP027059.1"/>
</dbReference>
<evidence type="ECO:0000259" key="3">
    <source>
        <dbReference type="Pfam" id="PF22636"/>
    </source>
</evidence>
<accession>A0AAU9DM11</accession>
<dbReference type="InterPro" id="IPR025540">
    <property type="entry name" value="FlK"/>
</dbReference>
<evidence type="ECO:0000313" key="5">
    <source>
        <dbReference type="Proteomes" id="UP001321582"/>
    </source>
</evidence>
<dbReference type="Gene3D" id="3.10.129.10">
    <property type="entry name" value="Hotdog Thioesterase"/>
    <property type="match status" value="1"/>
</dbReference>
<dbReference type="KEGG" id="haby:HLVA_15960"/>
<protein>
    <submittedName>
        <fullName evidence="4">Thioesterase</fullName>
    </submittedName>
</protein>
<dbReference type="SUPFAM" id="SSF54637">
    <property type="entry name" value="Thioesterase/thiol ester dehydrase-isomerase"/>
    <property type="match status" value="1"/>
</dbReference>
<keyword evidence="5" id="KW-1185">Reference proteome</keyword>
<name>A0AAU9DM11_9FUSO</name>
<evidence type="ECO:0000313" key="4">
    <source>
        <dbReference type="EMBL" id="BDU51027.1"/>
    </source>
</evidence>
<feature type="binding site" evidence="2">
    <location>
        <position position="62"/>
    </location>
    <ligand>
        <name>CoA</name>
        <dbReference type="ChEBI" id="CHEBI:57287"/>
    </ligand>
</feature>
<reference evidence="4 5" key="1">
    <citation type="submission" date="2022-11" db="EMBL/GenBank/DDBJ databases">
        <title>Haliovirga abyssi gen. nov., sp. nov., a mesophilic fermentative bacterium isolated from the Iheya North hydrothermal field and the proposal of Haliovirgaceae fam. nov.</title>
        <authorList>
            <person name="Miyazaki U."/>
            <person name="Tame A."/>
            <person name="Miyazaki J."/>
            <person name="Takai K."/>
            <person name="Sawayama S."/>
            <person name="Kitajima M."/>
            <person name="Okamoto A."/>
            <person name="Nakagawa S."/>
        </authorList>
    </citation>
    <scope>NUCLEOTIDE SEQUENCE [LARGE SCALE GENOMIC DNA]</scope>
    <source>
        <strain evidence="4 5">IC12</strain>
    </source>
</reference>
<proteinExistence type="predicted"/>
<organism evidence="4 5">
    <name type="scientific">Haliovirga abyssi</name>
    <dbReference type="NCBI Taxonomy" id="2996794"/>
    <lineage>
        <taxon>Bacteria</taxon>
        <taxon>Fusobacteriati</taxon>
        <taxon>Fusobacteriota</taxon>
        <taxon>Fusobacteriia</taxon>
        <taxon>Fusobacteriales</taxon>
        <taxon>Haliovirgaceae</taxon>
        <taxon>Haliovirga</taxon>
    </lineage>
</organism>
<dbReference type="InterPro" id="IPR029069">
    <property type="entry name" value="HotDog_dom_sf"/>
</dbReference>
<dbReference type="Pfam" id="PF22636">
    <property type="entry name" value="FlK"/>
    <property type="match status" value="1"/>
</dbReference>
<dbReference type="PIRSF" id="PIRSF014972">
    <property type="entry name" value="FlK"/>
    <property type="match status" value="1"/>
</dbReference>
<feature type="binding site" evidence="2">
    <location>
        <position position="62"/>
    </location>
    <ligand>
        <name>substrate</name>
    </ligand>
</feature>
<feature type="active site" evidence="1">
    <location>
        <position position="43"/>
    </location>
</feature>
<feature type="active site" evidence="1">
    <location>
        <position position="35"/>
    </location>
</feature>
<evidence type="ECO:0000256" key="1">
    <source>
        <dbReference type="PIRSR" id="PIRSR014972-1"/>
    </source>
</evidence>
<feature type="binding site" evidence="2">
    <location>
        <position position="113"/>
    </location>
    <ligand>
        <name>substrate</name>
    </ligand>
</feature>
<evidence type="ECO:0000256" key="2">
    <source>
        <dbReference type="PIRSR" id="PIRSR014972-2"/>
    </source>
</evidence>
<feature type="active site" evidence="1">
    <location>
        <position position="69"/>
    </location>
</feature>
<dbReference type="InterPro" id="IPR054485">
    <property type="entry name" value="FlK-like_dom"/>
</dbReference>
<dbReference type="AlphaFoldDB" id="A0AAU9DM11"/>